<dbReference type="AlphaFoldDB" id="A0A8K0D7H0"/>
<dbReference type="InterPro" id="IPR028896">
    <property type="entry name" value="GcvT/YgfZ/DmdA"/>
</dbReference>
<protein>
    <recommendedName>
        <fullName evidence="11">Aminomethyltransferase</fullName>
        <ecNumber evidence="11">2.1.2.10</ecNumber>
    </recommendedName>
    <alternativeName>
        <fullName evidence="11">Glycine cleavage system T protein</fullName>
    </alternativeName>
</protein>
<dbReference type="SUPFAM" id="SSF103025">
    <property type="entry name" value="Folate-binding domain"/>
    <property type="match status" value="1"/>
</dbReference>
<dbReference type="FunFam" id="3.30.70.1400:FF:000001">
    <property type="entry name" value="Aminomethyltransferase"/>
    <property type="match status" value="1"/>
</dbReference>
<comment type="caution">
    <text evidence="14">The sequence shown here is derived from an EMBL/GenBank/DDBJ whole genome shotgun (WGS) entry which is preliminary data.</text>
</comment>
<dbReference type="GO" id="GO:0006546">
    <property type="term" value="P:glycine catabolic process"/>
    <property type="evidence" value="ECO:0007669"/>
    <property type="project" value="InterPro"/>
</dbReference>
<evidence type="ECO:0000256" key="7">
    <source>
        <dbReference type="ARBA" id="ARBA00022946"/>
    </source>
</evidence>
<comment type="function">
    <text evidence="1 11">The glycine cleavage system catalyzes the degradation of glycine.</text>
</comment>
<sequence length="404" mass="43904">MLSSKLANLGKTVFVRFFATEAAKPAATSLYNFHVEKGGKIVNFGGFLLPVQYSDQGIANSHLYTRKNASLFDVSHMLQTEITGPDGVQYLEKLCTADVQGLKEGSAVLTVFTNEKGGILDDLIITKIDSNHLYIVSNAARKEHDQQLLLKALEKYKQTNKSSQLKIRFFDPKERSLLALQGPKAAEVLQKLTDVDLSKLYFMTSVPCSVAGVTACRITRCGYTGEDGFEISVPAFKTGDVANELLNGGVTKLAGLGARDSLRLEAGLCLYGNDITAETTPVEAGLTWLVAKRRREVKDFPGADIIVKQIKEGVSRKRIGLVSSSGPPARHDAAIFNEDGSQQIGIVTSGCPGPSLGKNVAMGYVPTEFSKVGAKLNLKIREKLYEAVVTKMPFVKANYYTKPK</sequence>
<dbReference type="PIRSF" id="PIRSF006487">
    <property type="entry name" value="GcvT"/>
    <property type="match status" value="1"/>
</dbReference>
<dbReference type="Gene3D" id="3.30.70.1400">
    <property type="entry name" value="Aminomethyltransferase beta-barrel domains"/>
    <property type="match status" value="1"/>
</dbReference>
<evidence type="ECO:0000256" key="8">
    <source>
        <dbReference type="ARBA" id="ARBA00023128"/>
    </source>
</evidence>
<dbReference type="Pfam" id="PF08669">
    <property type="entry name" value="GCV_T_C"/>
    <property type="match status" value="1"/>
</dbReference>
<gene>
    <name evidence="14" type="ORF">ILUMI_05563</name>
</gene>
<dbReference type="GO" id="GO:0008483">
    <property type="term" value="F:transaminase activity"/>
    <property type="evidence" value="ECO:0007669"/>
    <property type="project" value="UniProtKB-KW"/>
</dbReference>
<feature type="domain" description="GCVT N-terminal" evidence="12">
    <location>
        <begin position="30"/>
        <end position="292"/>
    </location>
</feature>
<dbReference type="PANTHER" id="PTHR43757:SF16">
    <property type="entry name" value="AMINOMETHYLTRANSFERASE, MITOCHONDRIAL"/>
    <property type="match status" value="1"/>
</dbReference>
<evidence type="ECO:0000256" key="2">
    <source>
        <dbReference type="ARBA" id="ARBA00004173"/>
    </source>
</evidence>
<accession>A0A8K0D7H0</accession>
<dbReference type="InterPro" id="IPR027266">
    <property type="entry name" value="TrmE/GcvT-like"/>
</dbReference>
<feature type="binding site" evidence="10">
    <location>
        <position position="230"/>
    </location>
    <ligand>
        <name>substrate</name>
    </ligand>
</feature>
<dbReference type="FunFam" id="2.40.30.110:FF:000002">
    <property type="entry name" value="Aminomethyltransferase"/>
    <property type="match status" value="1"/>
</dbReference>
<dbReference type="Gene3D" id="2.40.30.110">
    <property type="entry name" value="Aminomethyltransferase beta-barrel domains"/>
    <property type="match status" value="1"/>
</dbReference>
<dbReference type="Gene3D" id="4.10.1250.10">
    <property type="entry name" value="Aminomethyltransferase fragment"/>
    <property type="match status" value="1"/>
</dbReference>
<dbReference type="InterPro" id="IPR029043">
    <property type="entry name" value="GcvT/YgfZ_C"/>
</dbReference>
<comment type="subunit">
    <text evidence="4 11">The glycine cleavage system is composed of four proteins: P, T, L and H.</text>
</comment>
<dbReference type="GO" id="GO:0005739">
    <property type="term" value="C:mitochondrion"/>
    <property type="evidence" value="ECO:0007669"/>
    <property type="project" value="UniProtKB-SubCell"/>
</dbReference>
<dbReference type="SUPFAM" id="SSF101790">
    <property type="entry name" value="Aminomethyltransferase beta-barrel domain"/>
    <property type="match status" value="1"/>
</dbReference>
<evidence type="ECO:0000313" key="14">
    <source>
        <dbReference type="EMBL" id="KAF2900624.1"/>
    </source>
</evidence>
<evidence type="ECO:0000313" key="15">
    <source>
        <dbReference type="Proteomes" id="UP000801492"/>
    </source>
</evidence>
<name>A0A8K0D7H0_IGNLU</name>
<evidence type="ECO:0000256" key="10">
    <source>
        <dbReference type="PIRSR" id="PIRSR006487-1"/>
    </source>
</evidence>
<keyword evidence="5 11" id="KW-0032">Aminotransferase</keyword>
<dbReference type="Gene3D" id="3.30.1360.120">
    <property type="entry name" value="Probable tRNA modification gtpase trme, domain 1"/>
    <property type="match status" value="1"/>
</dbReference>
<dbReference type="InterPro" id="IPR006223">
    <property type="entry name" value="GcvT"/>
</dbReference>
<evidence type="ECO:0000256" key="3">
    <source>
        <dbReference type="ARBA" id="ARBA00008609"/>
    </source>
</evidence>
<organism evidence="14 15">
    <name type="scientific">Ignelater luminosus</name>
    <name type="common">Cucubano</name>
    <name type="synonym">Pyrophorus luminosus</name>
    <dbReference type="NCBI Taxonomy" id="2038154"/>
    <lineage>
        <taxon>Eukaryota</taxon>
        <taxon>Metazoa</taxon>
        <taxon>Ecdysozoa</taxon>
        <taxon>Arthropoda</taxon>
        <taxon>Hexapoda</taxon>
        <taxon>Insecta</taxon>
        <taxon>Pterygota</taxon>
        <taxon>Neoptera</taxon>
        <taxon>Endopterygota</taxon>
        <taxon>Coleoptera</taxon>
        <taxon>Polyphaga</taxon>
        <taxon>Elateriformia</taxon>
        <taxon>Elateroidea</taxon>
        <taxon>Elateridae</taxon>
        <taxon>Agrypninae</taxon>
        <taxon>Pyrophorini</taxon>
        <taxon>Ignelater</taxon>
    </lineage>
</organism>
<dbReference type="EMBL" id="VTPC01002087">
    <property type="protein sequence ID" value="KAF2900624.1"/>
    <property type="molecule type" value="Genomic_DNA"/>
</dbReference>
<evidence type="ECO:0000256" key="11">
    <source>
        <dbReference type="RuleBase" id="RU003981"/>
    </source>
</evidence>
<feature type="domain" description="Aminomethyltransferase C-terminal" evidence="13">
    <location>
        <begin position="316"/>
        <end position="396"/>
    </location>
</feature>
<dbReference type="Pfam" id="PF01571">
    <property type="entry name" value="GCV_T"/>
    <property type="match status" value="1"/>
</dbReference>
<proteinExistence type="inferred from homology"/>
<keyword evidence="6 11" id="KW-0808">Transferase</keyword>
<dbReference type="NCBIfam" id="TIGR00528">
    <property type="entry name" value="gcvT"/>
    <property type="match status" value="1"/>
</dbReference>
<dbReference type="FunFam" id="4.10.1250.10:FF:000002">
    <property type="entry name" value="Aminomethyltransferase"/>
    <property type="match status" value="1"/>
</dbReference>
<evidence type="ECO:0000256" key="4">
    <source>
        <dbReference type="ARBA" id="ARBA00011690"/>
    </source>
</evidence>
<dbReference type="EC" id="2.1.2.10" evidence="11"/>
<evidence type="ECO:0000256" key="5">
    <source>
        <dbReference type="ARBA" id="ARBA00022576"/>
    </source>
</evidence>
<dbReference type="GO" id="GO:0004047">
    <property type="term" value="F:aminomethyltransferase activity"/>
    <property type="evidence" value="ECO:0007669"/>
    <property type="project" value="UniProtKB-EC"/>
</dbReference>
<evidence type="ECO:0000259" key="13">
    <source>
        <dbReference type="Pfam" id="PF08669"/>
    </source>
</evidence>
<dbReference type="FunFam" id="3.30.1360.120:FF:000014">
    <property type="entry name" value="Aminomethyltransferase"/>
    <property type="match status" value="1"/>
</dbReference>
<evidence type="ECO:0000256" key="1">
    <source>
        <dbReference type="ARBA" id="ARBA00003631"/>
    </source>
</evidence>
<evidence type="ECO:0000256" key="9">
    <source>
        <dbReference type="ARBA" id="ARBA00047665"/>
    </source>
</evidence>
<keyword evidence="7 11" id="KW-0809">Transit peptide</keyword>
<comment type="catalytic activity">
    <reaction evidence="9 11">
        <text>N(6)-[(R)-S(8)-aminomethyldihydrolipoyl]-L-lysyl-[protein] + (6S)-5,6,7,8-tetrahydrofolate = N(6)-[(R)-dihydrolipoyl]-L-lysyl-[protein] + (6R)-5,10-methylene-5,6,7,8-tetrahydrofolate + NH4(+)</text>
        <dbReference type="Rhea" id="RHEA:16945"/>
        <dbReference type="Rhea" id="RHEA-COMP:10475"/>
        <dbReference type="Rhea" id="RHEA-COMP:10492"/>
        <dbReference type="ChEBI" id="CHEBI:15636"/>
        <dbReference type="ChEBI" id="CHEBI:28938"/>
        <dbReference type="ChEBI" id="CHEBI:57453"/>
        <dbReference type="ChEBI" id="CHEBI:83100"/>
        <dbReference type="ChEBI" id="CHEBI:83143"/>
        <dbReference type="EC" id="2.1.2.10"/>
    </reaction>
</comment>
<dbReference type="InterPro" id="IPR013977">
    <property type="entry name" value="GcvT_C"/>
</dbReference>
<keyword evidence="8 11" id="KW-0496">Mitochondrion</keyword>
<evidence type="ECO:0000259" key="12">
    <source>
        <dbReference type="Pfam" id="PF01571"/>
    </source>
</evidence>
<dbReference type="PANTHER" id="PTHR43757">
    <property type="entry name" value="AMINOMETHYLTRANSFERASE"/>
    <property type="match status" value="1"/>
</dbReference>
<comment type="subcellular location">
    <subcellularLocation>
        <location evidence="2 11">Mitochondrion</location>
    </subcellularLocation>
</comment>
<dbReference type="Proteomes" id="UP000801492">
    <property type="component" value="Unassembled WGS sequence"/>
</dbReference>
<reference evidence="14" key="1">
    <citation type="submission" date="2019-08" db="EMBL/GenBank/DDBJ databases">
        <title>The genome of the North American firefly Photinus pyralis.</title>
        <authorList>
            <consortium name="Photinus pyralis genome working group"/>
            <person name="Fallon T.R."/>
            <person name="Sander Lower S.E."/>
            <person name="Weng J.-K."/>
        </authorList>
    </citation>
    <scope>NUCLEOTIDE SEQUENCE</scope>
    <source>
        <strain evidence="14">TRF0915ILg1</strain>
        <tissue evidence="14">Whole body</tissue>
    </source>
</reference>
<dbReference type="OrthoDB" id="10263536at2759"/>
<dbReference type="InterPro" id="IPR006222">
    <property type="entry name" value="GCVT_N"/>
</dbReference>
<dbReference type="NCBIfam" id="NF001567">
    <property type="entry name" value="PRK00389.1"/>
    <property type="match status" value="1"/>
</dbReference>
<dbReference type="GO" id="GO:0005960">
    <property type="term" value="C:glycine cleavage complex"/>
    <property type="evidence" value="ECO:0007669"/>
    <property type="project" value="InterPro"/>
</dbReference>
<keyword evidence="15" id="KW-1185">Reference proteome</keyword>
<evidence type="ECO:0000256" key="6">
    <source>
        <dbReference type="ARBA" id="ARBA00022679"/>
    </source>
</evidence>
<comment type="similarity">
    <text evidence="3 11">Belongs to the GcvT family.</text>
</comment>